<evidence type="ECO:0000313" key="1">
    <source>
        <dbReference type="EMBL" id="QOQ87242.1"/>
    </source>
</evidence>
<keyword evidence="2" id="KW-1185">Reference proteome</keyword>
<sequence length="76" mass="8849">MQTNDGKIVKFWHSPSVDKNITPNLYNKKVIVYSNSPTYKMSADKVVDEKGNVLVDYDYKERLDTNSILKSLLFQY</sequence>
<dbReference type="Proteomes" id="UP000594749">
    <property type="component" value="Chromosome"/>
</dbReference>
<dbReference type="RefSeq" id="WP_025803602.1">
    <property type="nucleotide sequence ID" value="NZ_CP053842.1"/>
</dbReference>
<evidence type="ECO:0000313" key="2">
    <source>
        <dbReference type="Proteomes" id="UP000594749"/>
    </source>
</evidence>
<accession>A0A7M1LF75</accession>
<dbReference type="EMBL" id="CP063078">
    <property type="protein sequence ID" value="QOQ87242.1"/>
    <property type="molecule type" value="Genomic_DNA"/>
</dbReference>
<reference evidence="1 2" key="1">
    <citation type="submission" date="2020-10" db="EMBL/GenBank/DDBJ databases">
        <title>Campylobacter and Helicobacter PacBio genomes.</title>
        <authorList>
            <person name="Lane C."/>
        </authorList>
    </citation>
    <scope>NUCLEOTIDE SEQUENCE [LARGE SCALE GENOMIC DNA]</scope>
    <source>
        <strain evidence="1 2">2016D-0077</strain>
    </source>
</reference>
<name>A0A7M1LF75_9BACT</name>
<dbReference type="AlphaFoldDB" id="A0A7M1LF75"/>
<protein>
    <submittedName>
        <fullName evidence="1">Uncharacterized protein</fullName>
    </submittedName>
</protein>
<proteinExistence type="predicted"/>
<organism evidence="1 2">
    <name type="scientific">Campylobacter corcagiensis</name>
    <dbReference type="NCBI Taxonomy" id="1448857"/>
    <lineage>
        <taxon>Bacteria</taxon>
        <taxon>Pseudomonadati</taxon>
        <taxon>Campylobacterota</taxon>
        <taxon>Epsilonproteobacteria</taxon>
        <taxon>Campylobacterales</taxon>
        <taxon>Campylobacteraceae</taxon>
        <taxon>Campylobacter</taxon>
    </lineage>
</organism>
<gene>
    <name evidence="1" type="ORF">IMC76_08550</name>
</gene>